<proteinExistence type="predicted"/>
<evidence type="ECO:0000313" key="2">
    <source>
        <dbReference type="Proteomes" id="UP001163324"/>
    </source>
</evidence>
<protein>
    <submittedName>
        <fullName evidence="1">Uncharacterized protein</fullName>
    </submittedName>
</protein>
<organism evidence="1 2">
    <name type="scientific">Trichothecium roseum</name>
    <dbReference type="NCBI Taxonomy" id="47278"/>
    <lineage>
        <taxon>Eukaryota</taxon>
        <taxon>Fungi</taxon>
        <taxon>Dikarya</taxon>
        <taxon>Ascomycota</taxon>
        <taxon>Pezizomycotina</taxon>
        <taxon>Sordariomycetes</taxon>
        <taxon>Hypocreomycetidae</taxon>
        <taxon>Hypocreales</taxon>
        <taxon>Hypocreales incertae sedis</taxon>
        <taxon>Trichothecium</taxon>
    </lineage>
</organism>
<evidence type="ECO:0000313" key="1">
    <source>
        <dbReference type="EMBL" id="KAI9904048.1"/>
    </source>
</evidence>
<gene>
    <name evidence="1" type="ORF">N3K66_000577</name>
</gene>
<name>A0ACC0VD53_9HYPO</name>
<comment type="caution">
    <text evidence="1">The sequence shown here is derived from an EMBL/GenBank/DDBJ whole genome shotgun (WGS) entry which is preliminary data.</text>
</comment>
<reference evidence="1" key="1">
    <citation type="submission" date="2022-10" db="EMBL/GenBank/DDBJ databases">
        <title>Complete Genome of Trichothecium roseum strain YXFP-22015, a Plant Pathogen Isolated from Citrus.</title>
        <authorList>
            <person name="Wang Y."/>
            <person name="Zhu L."/>
        </authorList>
    </citation>
    <scope>NUCLEOTIDE SEQUENCE</scope>
    <source>
        <strain evidence="1">YXFP-22015</strain>
    </source>
</reference>
<sequence length="287" mass="32245">MAAVAKPRAAAPCLRKLLSIVNTALPIPVPTPTPTLIPHNVCSRAAWAWYSTNNRAARASAPAERPARKVAKNHRIMVTRTKNSFMRDGSFLMSPHVAEFFTRYDLEHDTANTQRMQSDSADMRTIRSRFGLVPSWTAKHLVDPYKLDIFAPRGHALQAQMMARLRERAETRPLWILTTFAPATQQTIRFTLGKRLRAALYLALEEKGYDMYGYKPDGTMIRGTLWLHAPEPIKAVNERKELFGPPMVRLLEEACGLTRSSKGTSSGRGPRDGNTRHAKPNKPRSAF</sequence>
<dbReference type="Proteomes" id="UP001163324">
    <property type="component" value="Chromosome 1"/>
</dbReference>
<dbReference type="EMBL" id="CM047940">
    <property type="protein sequence ID" value="KAI9904048.1"/>
    <property type="molecule type" value="Genomic_DNA"/>
</dbReference>
<keyword evidence="2" id="KW-1185">Reference proteome</keyword>
<accession>A0ACC0VD53</accession>